<evidence type="ECO:0000313" key="9">
    <source>
        <dbReference type="Proteomes" id="UP000012043"/>
    </source>
</evidence>
<dbReference type="GO" id="GO:0015038">
    <property type="term" value="F:glutathione disulfide oxidoreductase activity"/>
    <property type="evidence" value="ECO:0007669"/>
    <property type="project" value="UniProtKB-UniRule"/>
</dbReference>
<evidence type="ECO:0000256" key="3">
    <source>
        <dbReference type="ARBA" id="ARBA00022982"/>
    </source>
</evidence>
<evidence type="ECO:0000256" key="5">
    <source>
        <dbReference type="ARBA" id="ARBA00023284"/>
    </source>
</evidence>
<sequence>MADVVIYTKAYCPYCVRAVGLLREKQVAYQEIRIDLHPERRDEMISRANGRTTVPQIFIGDQHIGGCDDMVALDNQGKLDSLLQA</sequence>
<keyword evidence="4" id="KW-1015">Disulfide bond</keyword>
<dbReference type="FunFam" id="3.40.30.10:FF:000018">
    <property type="entry name" value="Glutaredoxin"/>
    <property type="match status" value="1"/>
</dbReference>
<protein>
    <recommendedName>
        <fullName evidence="6">Glutaredoxin</fullName>
    </recommendedName>
</protein>
<dbReference type="CDD" id="cd03418">
    <property type="entry name" value="GRX_GRXb_1_3_like"/>
    <property type="match status" value="1"/>
</dbReference>
<dbReference type="InterPro" id="IPR036249">
    <property type="entry name" value="Thioredoxin-like_sf"/>
</dbReference>
<dbReference type="PANTHER" id="PTHR45694">
    <property type="entry name" value="GLUTAREDOXIN 2"/>
    <property type="match status" value="1"/>
</dbReference>
<dbReference type="PRINTS" id="PR00160">
    <property type="entry name" value="GLUTAREDOXIN"/>
</dbReference>
<keyword evidence="2 6" id="KW-0813">Transport</keyword>
<name>J2IHS5_9ALTE</name>
<keyword evidence="5 6" id="KW-0676">Redox-active center</keyword>
<evidence type="ECO:0000256" key="6">
    <source>
        <dbReference type="RuleBase" id="RU364065"/>
    </source>
</evidence>
<keyword evidence="9" id="KW-1185">Reference proteome</keyword>
<organism evidence="8 9">
    <name type="scientific">Alishewanella aestuarii B11</name>
    <dbReference type="NCBI Taxonomy" id="1197174"/>
    <lineage>
        <taxon>Bacteria</taxon>
        <taxon>Pseudomonadati</taxon>
        <taxon>Pseudomonadota</taxon>
        <taxon>Gammaproteobacteria</taxon>
        <taxon>Alteromonadales</taxon>
        <taxon>Alteromonadaceae</taxon>
        <taxon>Alishewanella</taxon>
    </lineage>
</organism>
<dbReference type="GO" id="GO:0034599">
    <property type="term" value="P:cellular response to oxidative stress"/>
    <property type="evidence" value="ECO:0007669"/>
    <property type="project" value="TreeGrafter"/>
</dbReference>
<proteinExistence type="inferred from homology"/>
<gene>
    <name evidence="8" type="ORF">AEST_06350</name>
</gene>
<comment type="similarity">
    <text evidence="1 6">Belongs to the glutaredoxin family.</text>
</comment>
<comment type="caution">
    <text evidence="8">The sequence shown here is derived from an EMBL/GenBank/DDBJ whole genome shotgun (WGS) entry which is preliminary data.</text>
</comment>
<dbReference type="RefSeq" id="WP_008606976.1">
    <property type="nucleotide sequence ID" value="NZ_ALAB01000005.1"/>
</dbReference>
<reference evidence="8 9" key="1">
    <citation type="journal article" date="2012" name="J. Bacteriol.">
        <title>Genome Sequence of Pectin-Degrading Alishewanella aestuarii Strain B11T, Isolated from Tidal Flat Sediment.</title>
        <authorList>
            <person name="Jung J."/>
            <person name="Choi S."/>
            <person name="Chun J."/>
            <person name="Park W."/>
        </authorList>
    </citation>
    <scope>NUCLEOTIDE SEQUENCE [LARGE SCALE GENOMIC DNA]</scope>
    <source>
        <strain evidence="8 9">B11</strain>
    </source>
</reference>
<evidence type="ECO:0000313" key="8">
    <source>
        <dbReference type="EMBL" id="EJI86319.1"/>
    </source>
</evidence>
<dbReference type="GO" id="GO:0005737">
    <property type="term" value="C:cytoplasm"/>
    <property type="evidence" value="ECO:0007669"/>
    <property type="project" value="TreeGrafter"/>
</dbReference>
<dbReference type="InterPro" id="IPR011767">
    <property type="entry name" value="GLR_AS"/>
</dbReference>
<dbReference type="PROSITE" id="PS00195">
    <property type="entry name" value="GLUTAREDOXIN_1"/>
    <property type="match status" value="1"/>
</dbReference>
<dbReference type="Pfam" id="PF00462">
    <property type="entry name" value="Glutaredoxin"/>
    <property type="match status" value="1"/>
</dbReference>
<dbReference type="Gene3D" id="3.40.30.10">
    <property type="entry name" value="Glutaredoxin"/>
    <property type="match status" value="1"/>
</dbReference>
<dbReference type="PROSITE" id="PS51354">
    <property type="entry name" value="GLUTAREDOXIN_2"/>
    <property type="match status" value="1"/>
</dbReference>
<evidence type="ECO:0000256" key="1">
    <source>
        <dbReference type="ARBA" id="ARBA00007787"/>
    </source>
</evidence>
<evidence type="ECO:0000256" key="4">
    <source>
        <dbReference type="ARBA" id="ARBA00023157"/>
    </source>
</evidence>
<dbReference type="Proteomes" id="UP000012043">
    <property type="component" value="Unassembled WGS sequence"/>
</dbReference>
<keyword evidence="6" id="KW-0963">Cytoplasm</keyword>
<dbReference type="PATRIC" id="fig|1197174.4.peg.623"/>
<evidence type="ECO:0000259" key="7">
    <source>
        <dbReference type="Pfam" id="PF00462"/>
    </source>
</evidence>
<dbReference type="NCBIfam" id="TIGR02181">
    <property type="entry name" value="GRX_bact"/>
    <property type="match status" value="1"/>
</dbReference>
<feature type="domain" description="Glutaredoxin" evidence="7">
    <location>
        <begin position="4"/>
        <end position="64"/>
    </location>
</feature>
<keyword evidence="3 6" id="KW-0249">Electron transport</keyword>
<comment type="function">
    <text evidence="6">Has a glutathione-disulfide oxidoreductase activity in the presence of NADPH and glutathione reductase. Reduces low molecular weight disulfides and proteins.</text>
</comment>
<evidence type="ECO:0000256" key="2">
    <source>
        <dbReference type="ARBA" id="ARBA00022448"/>
    </source>
</evidence>
<dbReference type="PANTHER" id="PTHR45694:SF18">
    <property type="entry name" value="GLUTAREDOXIN-1-RELATED"/>
    <property type="match status" value="1"/>
</dbReference>
<dbReference type="AlphaFoldDB" id="J2IHS5"/>
<accession>J2IHS5</accession>
<dbReference type="EMBL" id="ALAB01000005">
    <property type="protein sequence ID" value="EJI86319.1"/>
    <property type="molecule type" value="Genomic_DNA"/>
</dbReference>
<dbReference type="GO" id="GO:0045454">
    <property type="term" value="P:cell redox homeostasis"/>
    <property type="evidence" value="ECO:0007669"/>
    <property type="project" value="InterPro"/>
</dbReference>
<dbReference type="InterPro" id="IPR014025">
    <property type="entry name" value="Glutaredoxin_subgr"/>
</dbReference>
<dbReference type="InterPro" id="IPR011900">
    <property type="entry name" value="GRX_bact"/>
</dbReference>
<dbReference type="SUPFAM" id="SSF52833">
    <property type="entry name" value="Thioredoxin-like"/>
    <property type="match status" value="1"/>
</dbReference>
<dbReference type="InterPro" id="IPR002109">
    <property type="entry name" value="Glutaredoxin"/>
</dbReference>